<comment type="cofactor">
    <cofactor evidence="7">
        <name>K(+)</name>
        <dbReference type="ChEBI" id="CHEBI:29103"/>
    </cofactor>
    <text evidence="7">Binds 1 potassium ion per subunit.</text>
</comment>
<feature type="binding site" evidence="7">
    <location>
        <position position="261"/>
    </location>
    <ligand>
        <name>Mg(2+)</name>
        <dbReference type="ChEBI" id="CHEBI:18420"/>
    </ligand>
</feature>
<dbReference type="InterPro" id="IPR005225">
    <property type="entry name" value="Small_GTP-bd"/>
</dbReference>
<dbReference type="GO" id="GO:0005737">
    <property type="term" value="C:cytoplasm"/>
    <property type="evidence" value="ECO:0007669"/>
    <property type="project" value="UniProtKB-SubCell"/>
</dbReference>
<dbReference type="SUPFAM" id="SSF52540">
    <property type="entry name" value="P-loop containing nucleoside triphosphate hydrolases"/>
    <property type="match status" value="1"/>
</dbReference>
<dbReference type="CDD" id="cd04164">
    <property type="entry name" value="trmE"/>
    <property type="match status" value="1"/>
</dbReference>
<dbReference type="FunFam" id="3.30.1360.120:FF:000007">
    <property type="entry name" value="tRNA modification GTPase GTPBP3, mitochondrial"/>
    <property type="match status" value="1"/>
</dbReference>
<organism evidence="11 12">
    <name type="scientific">Parasaccharibacter apium</name>
    <dbReference type="NCBI Taxonomy" id="1510841"/>
    <lineage>
        <taxon>Bacteria</taxon>
        <taxon>Pseudomonadati</taxon>
        <taxon>Pseudomonadota</taxon>
        <taxon>Alphaproteobacteria</taxon>
        <taxon>Acetobacterales</taxon>
        <taxon>Acetobacteraceae</taxon>
        <taxon>Parasaccharibacter</taxon>
    </lineage>
</organism>
<feature type="binding site" evidence="7">
    <location>
        <position position="57"/>
    </location>
    <ligand>
        <name>(6S)-5-formyl-5,6,7,8-tetrahydrofolate</name>
        <dbReference type="ChEBI" id="CHEBI:57457"/>
    </ligand>
</feature>
<evidence type="ECO:0000256" key="3">
    <source>
        <dbReference type="ARBA" id="ARBA00022741"/>
    </source>
</evidence>
<dbReference type="InterPro" id="IPR027266">
    <property type="entry name" value="TrmE/GcvT-like"/>
</dbReference>
<name>A0A7U7G5J2_9PROT</name>
<proteinExistence type="inferred from homology"/>
<dbReference type="InterPro" id="IPR018948">
    <property type="entry name" value="GTP-bd_TrmE_N"/>
</dbReference>
<feature type="binding site" evidence="7">
    <location>
        <position position="152"/>
    </location>
    <ligand>
        <name>(6S)-5-formyl-5,6,7,8-tetrahydrofolate</name>
        <dbReference type="ChEBI" id="CHEBI:57457"/>
    </ligand>
</feature>
<keyword evidence="7" id="KW-0460">Magnesium</keyword>
<evidence type="ECO:0000256" key="2">
    <source>
        <dbReference type="ARBA" id="ARBA00022694"/>
    </source>
</evidence>
<dbReference type="PRINTS" id="PR00326">
    <property type="entry name" value="GTP1OBG"/>
</dbReference>
<dbReference type="GO" id="GO:0002098">
    <property type="term" value="P:tRNA wobble uridine modification"/>
    <property type="evidence" value="ECO:0007669"/>
    <property type="project" value="TreeGrafter"/>
</dbReference>
<dbReference type="EMBL" id="CBLY010000004">
    <property type="protein sequence ID" value="CDG33435.1"/>
    <property type="molecule type" value="Genomic_DNA"/>
</dbReference>
<dbReference type="AlphaFoldDB" id="A0A7U7G5J2"/>
<dbReference type="Pfam" id="PF01926">
    <property type="entry name" value="MMR_HSR1"/>
    <property type="match status" value="1"/>
</dbReference>
<dbReference type="GO" id="GO:0005525">
    <property type="term" value="F:GTP binding"/>
    <property type="evidence" value="ECO:0007669"/>
    <property type="project" value="UniProtKB-UniRule"/>
</dbReference>
<evidence type="ECO:0000256" key="4">
    <source>
        <dbReference type="ARBA" id="ARBA00022801"/>
    </source>
</evidence>
<dbReference type="InterPro" id="IPR027417">
    <property type="entry name" value="P-loop_NTPase"/>
</dbReference>
<evidence type="ECO:0000313" key="12">
    <source>
        <dbReference type="Proteomes" id="UP000027590"/>
    </source>
</evidence>
<comment type="caution">
    <text evidence="7">Lacks conserved residue(s) required for the propagation of feature annotation.</text>
</comment>
<evidence type="ECO:0000259" key="8">
    <source>
        <dbReference type="Pfam" id="PF01926"/>
    </source>
</evidence>
<dbReference type="NCBIfam" id="NF003661">
    <property type="entry name" value="PRK05291.1-3"/>
    <property type="match status" value="1"/>
</dbReference>
<keyword evidence="7" id="KW-0963">Cytoplasm</keyword>
<sequence length="460" mass="49651">MAVRLPLLRESVNSFFGPLLFGHECCMKGGMTSSSISTQTVFALATGPVQGAIAVMRVSGPESAALLAALCGALPAPRHASLRALRHEGDVLDHALVLWLPGPRSYTGEDSFELHLHAGPAIVEAVAQALVSLGARPAEPGEFTRRAVQAGRMDLLQAEAIADLIEADTQAQRHQALKQADGALSQLYMGWASRLRQVLAQQEALIDFPDEELPPEVEDALLGDCRTLAEEMQAHLADERGEIVRDGLKIVLAGAPNVGKSSLLNALSGQDAAIVTQKAGTTRDAIAVDWMIEGIRVRLIDTAGVRETEDEIEAEGIRRTMRHVKEADLLFHLVGPGDETPLLADHAIRLRTKTDLAPAREGELGIHTKDEAGLAPLKAWLKAHLARLMAQRGTPPLTRARHRAGLKEAQEHMTRALEAPWPEVRGEELRLAMQALGRLTGHVDVEALLDTIFGQFCIGK</sequence>
<keyword evidence="2 7" id="KW-0819">tRNA processing</keyword>
<dbReference type="Pfam" id="PF10396">
    <property type="entry name" value="TrmE_N"/>
    <property type="match status" value="1"/>
</dbReference>
<keyword evidence="3 7" id="KW-0547">Nucleotide-binding</keyword>
<feature type="domain" description="MnmE helical" evidence="10">
    <location>
        <begin position="155"/>
        <end position="457"/>
    </location>
</feature>
<feature type="binding site" evidence="7">
    <location>
        <position position="282"/>
    </location>
    <ligand>
        <name>Mg(2+)</name>
        <dbReference type="ChEBI" id="CHEBI:18420"/>
    </ligand>
</feature>
<gene>
    <name evidence="7" type="primary">mnmE</name>
    <name evidence="7" type="synonym">trmE</name>
    <name evidence="11" type="ORF">SACS_0697</name>
</gene>
<dbReference type="Gene3D" id="3.40.50.300">
    <property type="entry name" value="P-loop containing nucleotide triphosphate hydrolases"/>
    <property type="match status" value="1"/>
</dbReference>
<evidence type="ECO:0000259" key="10">
    <source>
        <dbReference type="Pfam" id="PF12631"/>
    </source>
</evidence>
<feature type="binding site" evidence="7">
    <location>
        <position position="460"/>
    </location>
    <ligand>
        <name>(6S)-5-formyl-5,6,7,8-tetrahydrofolate</name>
        <dbReference type="ChEBI" id="CHEBI:57457"/>
    </ligand>
</feature>
<keyword evidence="5 7" id="KW-0630">Potassium</keyword>
<reference evidence="11 12" key="2">
    <citation type="journal article" date="2014" name="PLoS ONE">
        <title>Evolution of mitochondria reconstructed from the energy metabolism of living bacteria.</title>
        <authorList>
            <person name="Degli Esposti M."/>
            <person name="Chouaia B."/>
            <person name="Comandatore F."/>
            <person name="Crotti E."/>
            <person name="Sassera D."/>
            <person name="Lievens P.M."/>
            <person name="Daffonchio D."/>
            <person name="Bandi C."/>
        </authorList>
    </citation>
    <scope>NUCLEOTIDE SEQUENCE [LARGE SCALE GENOMIC DNA]</scope>
    <source>
        <strain evidence="12">AM169</strain>
    </source>
</reference>
<evidence type="ECO:0000256" key="7">
    <source>
        <dbReference type="HAMAP-Rule" id="MF_00379"/>
    </source>
</evidence>
<dbReference type="NCBIfam" id="TIGR00231">
    <property type="entry name" value="small_GTP"/>
    <property type="match status" value="1"/>
</dbReference>
<dbReference type="EC" id="3.6.-.-" evidence="7"/>
<keyword evidence="6 7" id="KW-0342">GTP-binding</keyword>
<evidence type="ECO:0000256" key="6">
    <source>
        <dbReference type="ARBA" id="ARBA00023134"/>
    </source>
</evidence>
<dbReference type="Pfam" id="PF12631">
    <property type="entry name" value="MnmE_helical"/>
    <property type="match status" value="1"/>
</dbReference>
<dbReference type="Proteomes" id="UP000027590">
    <property type="component" value="Unassembled WGS sequence"/>
</dbReference>
<dbReference type="PANTHER" id="PTHR42714">
    <property type="entry name" value="TRNA MODIFICATION GTPASE GTPBP3"/>
    <property type="match status" value="1"/>
</dbReference>
<comment type="caution">
    <text evidence="11">The sequence shown here is derived from an EMBL/GenBank/DDBJ whole genome shotgun (WGS) entry which is preliminary data.</text>
</comment>
<dbReference type="InterPro" id="IPR031168">
    <property type="entry name" value="G_TrmE"/>
</dbReference>
<comment type="subcellular location">
    <subcellularLocation>
        <location evidence="7">Cytoplasm</location>
    </subcellularLocation>
</comment>
<dbReference type="Gene3D" id="1.20.120.430">
    <property type="entry name" value="tRNA modification GTPase MnmE domain 2"/>
    <property type="match status" value="1"/>
</dbReference>
<feature type="domain" description="GTP-binding protein TrmE N-terminal" evidence="9">
    <location>
        <begin position="40"/>
        <end position="152"/>
    </location>
</feature>
<dbReference type="InterPro" id="IPR025867">
    <property type="entry name" value="MnmE_helical"/>
</dbReference>
<reference evidence="11 12" key="1">
    <citation type="journal article" date="2014" name="Genome Biol. Evol.">
        <title>Acetic acid bacteria genomes reveal functional traits for adaptation to life in insect guts.</title>
        <authorList>
            <person name="Chouaia B."/>
            <person name="Gaiarsa S."/>
            <person name="Crotti E."/>
            <person name="Comandatore F."/>
            <person name="Degli Esposti M."/>
            <person name="Ricci I."/>
            <person name="Alma A."/>
            <person name="Favia G."/>
            <person name="Bandi C."/>
            <person name="Daffonchio D."/>
        </authorList>
    </citation>
    <scope>NUCLEOTIDE SEQUENCE [LARGE SCALE GENOMIC DNA]</scope>
    <source>
        <strain evidence="12">AM169</strain>
    </source>
</reference>
<feature type="binding site" evidence="7">
    <location>
        <begin position="276"/>
        <end position="282"/>
    </location>
    <ligand>
        <name>GTP</name>
        <dbReference type="ChEBI" id="CHEBI:37565"/>
    </ligand>
</feature>
<evidence type="ECO:0000256" key="1">
    <source>
        <dbReference type="ARBA" id="ARBA00011043"/>
    </source>
</evidence>
<dbReference type="PANTHER" id="PTHR42714:SF2">
    <property type="entry name" value="TRNA MODIFICATION GTPASE GTPBP3, MITOCHONDRIAL"/>
    <property type="match status" value="1"/>
</dbReference>
<protein>
    <recommendedName>
        <fullName evidence="7">tRNA modification GTPase MnmE</fullName>
        <ecNumber evidence="7">3.6.-.-</ecNumber>
    </recommendedName>
</protein>
<dbReference type="HAMAP" id="MF_00379">
    <property type="entry name" value="GTPase_MnmE"/>
    <property type="match status" value="1"/>
</dbReference>
<comment type="function">
    <text evidence="7">Exhibits a very high intrinsic GTPase hydrolysis rate. Involved in the addition of a carboxymethylaminomethyl (cmnm) group at the wobble position (U34) of certain tRNAs, forming tRNA-cmnm(5)s(2)U34.</text>
</comment>
<dbReference type="SUPFAM" id="SSF116878">
    <property type="entry name" value="TrmE connector domain"/>
    <property type="match status" value="1"/>
</dbReference>
<keyword evidence="7" id="KW-0479">Metal-binding</keyword>
<evidence type="ECO:0000259" key="9">
    <source>
        <dbReference type="Pfam" id="PF10396"/>
    </source>
</evidence>
<dbReference type="InterPro" id="IPR027368">
    <property type="entry name" value="MnmE_dom2"/>
</dbReference>
<dbReference type="InterPro" id="IPR006073">
    <property type="entry name" value="GTP-bd"/>
</dbReference>
<dbReference type="GO" id="GO:0003924">
    <property type="term" value="F:GTPase activity"/>
    <property type="evidence" value="ECO:0007669"/>
    <property type="project" value="UniProtKB-UniRule"/>
</dbReference>
<dbReference type="GO" id="GO:0046872">
    <property type="term" value="F:metal ion binding"/>
    <property type="evidence" value="ECO:0007669"/>
    <property type="project" value="UniProtKB-KW"/>
</dbReference>
<keyword evidence="4 7" id="KW-0378">Hydrolase</keyword>
<comment type="subunit">
    <text evidence="7">Homodimer. Heterotetramer of two MnmE and two MnmG subunits.</text>
</comment>
<dbReference type="InterPro" id="IPR004520">
    <property type="entry name" value="GTPase_MnmE"/>
</dbReference>
<feature type="binding site" evidence="7">
    <location>
        <begin position="301"/>
        <end position="304"/>
    </location>
    <ligand>
        <name>GTP</name>
        <dbReference type="ChEBI" id="CHEBI:37565"/>
    </ligand>
</feature>
<dbReference type="CDD" id="cd14858">
    <property type="entry name" value="TrmE_N"/>
    <property type="match status" value="1"/>
</dbReference>
<evidence type="ECO:0000256" key="5">
    <source>
        <dbReference type="ARBA" id="ARBA00022958"/>
    </source>
</evidence>
<feature type="binding site" evidence="7">
    <location>
        <position position="113"/>
    </location>
    <ligand>
        <name>(6S)-5-formyl-5,6,7,8-tetrahydrofolate</name>
        <dbReference type="ChEBI" id="CHEBI:57457"/>
    </ligand>
</feature>
<evidence type="ECO:0000313" key="11">
    <source>
        <dbReference type="EMBL" id="CDG33435.1"/>
    </source>
</evidence>
<dbReference type="GO" id="GO:0030488">
    <property type="term" value="P:tRNA methylation"/>
    <property type="evidence" value="ECO:0007669"/>
    <property type="project" value="TreeGrafter"/>
</dbReference>
<feature type="domain" description="G" evidence="8">
    <location>
        <begin position="249"/>
        <end position="336"/>
    </location>
</feature>
<accession>A0A7U7G5J2</accession>
<dbReference type="Gene3D" id="3.30.1360.120">
    <property type="entry name" value="Probable tRNA modification gtpase trme, domain 1"/>
    <property type="match status" value="1"/>
</dbReference>
<comment type="similarity">
    <text evidence="1 7">Belongs to the TRAFAC class TrmE-Era-EngA-EngB-Septin-like GTPase superfamily. TrmE GTPase family.</text>
</comment>
<feature type="binding site" evidence="7">
    <location>
        <begin position="257"/>
        <end position="262"/>
    </location>
    <ligand>
        <name>GTP</name>
        <dbReference type="ChEBI" id="CHEBI:37565"/>
    </ligand>
</feature>